<dbReference type="FunFam" id="1.10.238.10:FF:000003">
    <property type="entry name" value="Calmodulin A"/>
    <property type="match status" value="1"/>
</dbReference>
<dbReference type="SUPFAM" id="SSF47473">
    <property type="entry name" value="EF-hand"/>
    <property type="match status" value="2"/>
</dbReference>
<dbReference type="CDD" id="cd00051">
    <property type="entry name" value="EFh"/>
    <property type="match status" value="1"/>
</dbReference>
<feature type="domain" description="EF-hand" evidence="5">
    <location>
        <begin position="83"/>
        <end position="118"/>
    </location>
</feature>
<reference evidence="6 7" key="1">
    <citation type="journal article" date="2009" name="Science">
        <title>Green evolution and dynamic adaptations revealed by genomes of the marine picoeukaryotes Micromonas.</title>
        <authorList>
            <person name="Worden A.Z."/>
            <person name="Lee J.H."/>
            <person name="Mock T."/>
            <person name="Rouze P."/>
            <person name="Simmons M.P."/>
            <person name="Aerts A.L."/>
            <person name="Allen A.E."/>
            <person name="Cuvelier M.L."/>
            <person name="Derelle E."/>
            <person name="Everett M.V."/>
            <person name="Foulon E."/>
            <person name="Grimwood J."/>
            <person name="Gundlach H."/>
            <person name="Henrissat B."/>
            <person name="Napoli C."/>
            <person name="McDonald S.M."/>
            <person name="Parker M.S."/>
            <person name="Rombauts S."/>
            <person name="Salamov A."/>
            <person name="Von Dassow P."/>
            <person name="Badger J.H."/>
            <person name="Coutinho P.M."/>
            <person name="Demir E."/>
            <person name="Dubchak I."/>
            <person name="Gentemann C."/>
            <person name="Eikrem W."/>
            <person name="Gready J.E."/>
            <person name="John U."/>
            <person name="Lanier W."/>
            <person name="Lindquist E.A."/>
            <person name="Lucas S."/>
            <person name="Mayer K.F."/>
            <person name="Moreau H."/>
            <person name="Not F."/>
            <person name="Otillar R."/>
            <person name="Panaud O."/>
            <person name="Pangilinan J."/>
            <person name="Paulsen I."/>
            <person name="Piegu B."/>
            <person name="Poliakov A."/>
            <person name="Robbens S."/>
            <person name="Schmutz J."/>
            <person name="Toulza E."/>
            <person name="Wyss T."/>
            <person name="Zelensky A."/>
            <person name="Zhou K."/>
            <person name="Armbrust E.V."/>
            <person name="Bhattacharya D."/>
            <person name="Goodenough U.W."/>
            <person name="Van de Peer Y."/>
            <person name="Grigoriev I.V."/>
        </authorList>
    </citation>
    <scope>NUCLEOTIDE SEQUENCE [LARGE SCALE GENOMIC DNA]</scope>
    <source>
        <strain evidence="7">RCC299 / NOUM17</strain>
    </source>
</reference>
<dbReference type="SMART" id="SM00054">
    <property type="entry name" value="EFh"/>
    <property type="match status" value="6"/>
</dbReference>
<dbReference type="KEGG" id="mis:MICPUN_60109"/>
<evidence type="ECO:0000256" key="1">
    <source>
        <dbReference type="ARBA" id="ARBA00009763"/>
    </source>
</evidence>
<keyword evidence="7" id="KW-1185">Reference proteome</keyword>
<keyword evidence="4" id="KW-0106">Calcium</keyword>
<dbReference type="InterPro" id="IPR002048">
    <property type="entry name" value="EF_hand_dom"/>
</dbReference>
<dbReference type="STRING" id="296587.C1EAL1"/>
<dbReference type="eggNOG" id="KOG0034">
    <property type="taxonomic scope" value="Eukaryota"/>
</dbReference>
<dbReference type="PROSITE" id="PS50222">
    <property type="entry name" value="EF_HAND_2"/>
    <property type="match status" value="5"/>
</dbReference>
<name>C1EAL1_MICCC</name>
<organism evidence="6 7">
    <name type="scientific">Micromonas commoda (strain RCC299 / NOUM17 / CCMP2709)</name>
    <name type="common">Picoplanktonic green alga</name>
    <dbReference type="NCBI Taxonomy" id="296587"/>
    <lineage>
        <taxon>Eukaryota</taxon>
        <taxon>Viridiplantae</taxon>
        <taxon>Chlorophyta</taxon>
        <taxon>Mamiellophyceae</taxon>
        <taxon>Mamiellales</taxon>
        <taxon>Mamiellaceae</taxon>
        <taxon>Micromonas</taxon>
    </lineage>
</organism>
<dbReference type="AlphaFoldDB" id="C1EAL1"/>
<gene>
    <name evidence="6" type="ORF">MICPUN_60109</name>
</gene>
<accession>C1EAL1</accession>
<dbReference type="InterPro" id="IPR018247">
    <property type="entry name" value="EF_Hand_1_Ca_BS"/>
</dbReference>
<dbReference type="PROSITE" id="PS00018">
    <property type="entry name" value="EF_HAND_1"/>
    <property type="match status" value="5"/>
</dbReference>
<evidence type="ECO:0000256" key="4">
    <source>
        <dbReference type="ARBA" id="ARBA00022837"/>
    </source>
</evidence>
<dbReference type="PANTHER" id="PTHR45942">
    <property type="entry name" value="PROTEIN PHOSPATASE 3 REGULATORY SUBUNIT B ALPHA ISOFORM TYPE 1"/>
    <property type="match status" value="1"/>
</dbReference>
<feature type="domain" description="EF-hand" evidence="5">
    <location>
        <begin position="47"/>
        <end position="82"/>
    </location>
</feature>
<evidence type="ECO:0000256" key="2">
    <source>
        <dbReference type="ARBA" id="ARBA00022723"/>
    </source>
</evidence>
<evidence type="ECO:0000259" key="5">
    <source>
        <dbReference type="PROSITE" id="PS50222"/>
    </source>
</evidence>
<keyword evidence="2" id="KW-0479">Metal-binding</keyword>
<dbReference type="eggNOG" id="KOG0027">
    <property type="taxonomic scope" value="Eukaryota"/>
</dbReference>
<evidence type="ECO:0000256" key="3">
    <source>
        <dbReference type="ARBA" id="ARBA00022737"/>
    </source>
</evidence>
<dbReference type="GeneID" id="8245256"/>
<sequence>MFGKMFGGDKAPGGGMGTGMGMGGGGMGGMGAGGAPAGGGGGGGFALSPEEVKEAFREFDLDKNGFVGAAEIAHVLQSMGEKATDDEVDEMILMADLDGDGQISFDEFFKLINSFQGMPPPPNASMGGGMGGAQQSMGMGGAQFQPPPPGNPVADMESFQKSHGLNNEALKKIYKQFLAIDQDKSGMVDINEFCRLLRVERSPFVERLFSMFDSDRTGLIDLKEFVVGLSNVGTEARENKVKFAFQVFDLDGSGSIDSSELRKIVKATNMASEKQLNRKVEWLMKQCDTDGDGQISFDEFVNLSKKFPNIVFPAYSLASGLGGLTGGK</sequence>
<dbReference type="FunFam" id="1.10.238.10:FF:000034">
    <property type="entry name" value="Calmodulin"/>
    <property type="match status" value="1"/>
</dbReference>
<feature type="domain" description="EF-hand" evidence="5">
    <location>
        <begin position="275"/>
        <end position="310"/>
    </location>
</feature>
<dbReference type="OrthoDB" id="191686at2759"/>
<dbReference type="PRINTS" id="PR00450">
    <property type="entry name" value="RECOVERIN"/>
</dbReference>
<dbReference type="Proteomes" id="UP000002009">
    <property type="component" value="Chromosome 7"/>
</dbReference>
<feature type="domain" description="EF-hand" evidence="5">
    <location>
        <begin position="236"/>
        <end position="271"/>
    </location>
</feature>
<dbReference type="RefSeq" id="XP_002503620.1">
    <property type="nucleotide sequence ID" value="XM_002503574.1"/>
</dbReference>
<keyword evidence="3" id="KW-0677">Repeat</keyword>
<evidence type="ECO:0000313" key="7">
    <source>
        <dbReference type="Proteomes" id="UP000002009"/>
    </source>
</evidence>
<proteinExistence type="inferred from homology"/>
<dbReference type="InParanoid" id="C1EAL1"/>
<dbReference type="EMBL" id="CP001328">
    <property type="protein sequence ID" value="ACO64878.1"/>
    <property type="molecule type" value="Genomic_DNA"/>
</dbReference>
<dbReference type="InterPro" id="IPR011992">
    <property type="entry name" value="EF-hand-dom_pair"/>
</dbReference>
<evidence type="ECO:0000313" key="6">
    <source>
        <dbReference type="EMBL" id="ACO64878.1"/>
    </source>
</evidence>
<feature type="domain" description="EF-hand" evidence="5">
    <location>
        <begin position="200"/>
        <end position="235"/>
    </location>
</feature>
<dbReference type="Pfam" id="PF13499">
    <property type="entry name" value="EF-hand_7"/>
    <property type="match status" value="3"/>
</dbReference>
<comment type="similarity">
    <text evidence="1">Belongs to the calmodulin family.</text>
</comment>
<protein>
    <recommendedName>
        <fullName evidence="5">EF-hand domain-containing protein</fullName>
    </recommendedName>
</protein>
<dbReference type="GO" id="GO:0005509">
    <property type="term" value="F:calcium ion binding"/>
    <property type="evidence" value="ECO:0007669"/>
    <property type="project" value="InterPro"/>
</dbReference>
<dbReference type="Gene3D" id="1.10.238.10">
    <property type="entry name" value="EF-hand"/>
    <property type="match status" value="2"/>
</dbReference>